<evidence type="ECO:0000313" key="4">
    <source>
        <dbReference type="Proteomes" id="UP000494106"/>
    </source>
</evidence>
<reference evidence="4 5" key="1">
    <citation type="submission" date="2020-04" db="EMBL/GenBank/DDBJ databases">
        <authorList>
            <person name="Wallbank WR R."/>
            <person name="Pardo Diaz C."/>
            <person name="Kozak K."/>
            <person name="Martin S."/>
            <person name="Jiggins C."/>
            <person name="Moest M."/>
            <person name="Warren A I."/>
            <person name="Byers J.R.P. K."/>
            <person name="Montejo-Kovacevich G."/>
            <person name="Yen C E."/>
        </authorList>
    </citation>
    <scope>NUCLEOTIDE SEQUENCE [LARGE SCALE GENOMIC DNA]</scope>
</reference>
<dbReference type="EMBL" id="CADEBD010000303">
    <property type="protein sequence ID" value="CAB3237238.1"/>
    <property type="molecule type" value="Genomic_DNA"/>
</dbReference>
<name>A0A8S0ZYM0_ARCPL</name>
<evidence type="ECO:0000313" key="3">
    <source>
        <dbReference type="EMBL" id="CAB3255963.1"/>
    </source>
</evidence>
<dbReference type="Proteomes" id="UP000494106">
    <property type="component" value="Unassembled WGS sequence"/>
</dbReference>
<gene>
    <name evidence="3" type="ORF">APLA_LOCUS15093</name>
    <name evidence="2" type="ORF">APLA_LOCUS7753</name>
</gene>
<comment type="caution">
    <text evidence="2">The sequence shown here is derived from an EMBL/GenBank/DDBJ whole genome shotgun (WGS) entry which is preliminary data.</text>
</comment>
<organism evidence="2 5">
    <name type="scientific">Arctia plantaginis</name>
    <name type="common">Wood tiger moth</name>
    <name type="synonym">Phalaena plantaginis</name>
    <dbReference type="NCBI Taxonomy" id="874455"/>
    <lineage>
        <taxon>Eukaryota</taxon>
        <taxon>Metazoa</taxon>
        <taxon>Ecdysozoa</taxon>
        <taxon>Arthropoda</taxon>
        <taxon>Hexapoda</taxon>
        <taxon>Insecta</taxon>
        <taxon>Pterygota</taxon>
        <taxon>Neoptera</taxon>
        <taxon>Endopterygota</taxon>
        <taxon>Lepidoptera</taxon>
        <taxon>Glossata</taxon>
        <taxon>Ditrysia</taxon>
        <taxon>Noctuoidea</taxon>
        <taxon>Erebidae</taxon>
        <taxon>Arctiinae</taxon>
        <taxon>Arctia</taxon>
    </lineage>
</organism>
<feature type="region of interest" description="Disordered" evidence="1">
    <location>
        <begin position="20"/>
        <end position="55"/>
    </location>
</feature>
<accession>A0A8S0ZYM0</accession>
<dbReference type="Proteomes" id="UP000494256">
    <property type="component" value="Unassembled WGS sequence"/>
</dbReference>
<dbReference type="OrthoDB" id="10057240at2759"/>
<dbReference type="EMBL" id="CADEBC010000581">
    <property type="protein sequence ID" value="CAB3255963.1"/>
    <property type="molecule type" value="Genomic_DNA"/>
</dbReference>
<proteinExistence type="predicted"/>
<protein>
    <submittedName>
        <fullName evidence="2">Uncharacterized protein</fullName>
    </submittedName>
</protein>
<keyword evidence="4" id="KW-1185">Reference proteome</keyword>
<dbReference type="AlphaFoldDB" id="A0A8S0ZYM0"/>
<evidence type="ECO:0000313" key="2">
    <source>
        <dbReference type="EMBL" id="CAB3237238.1"/>
    </source>
</evidence>
<evidence type="ECO:0000313" key="5">
    <source>
        <dbReference type="Proteomes" id="UP000494256"/>
    </source>
</evidence>
<sequence length="90" mass="10048">MAACLIPQDVPGTIEVFMNREGSGDEDSVCDDSGDKPLAAKRSRQDPFIPKPNPNWRKCIPSSQKILRILPKSVMRKNCDELKVLNPVQI</sequence>
<evidence type="ECO:0000256" key="1">
    <source>
        <dbReference type="SAM" id="MobiDB-lite"/>
    </source>
</evidence>